<evidence type="ECO:0000313" key="2">
    <source>
        <dbReference type="Proteomes" id="UP001497535"/>
    </source>
</evidence>
<evidence type="ECO:0000313" key="1">
    <source>
        <dbReference type="EMBL" id="CAK5087896.1"/>
    </source>
</evidence>
<name>A0ACB1AA73_MELEN</name>
<sequence length="76" mass="9341">MSLENEIERIKLKKPILQENNLEFKQSIDQNIKVIGKEKIKTTNIFNWSEMKNKKIENMEEKDKNYIYFFEKEEKK</sequence>
<comment type="caution">
    <text evidence="1">The sequence shown here is derived from an EMBL/GenBank/DDBJ whole genome shotgun (WGS) entry which is preliminary data.</text>
</comment>
<gene>
    <name evidence="1" type="ORF">MENTE1834_LOCUS35519</name>
</gene>
<organism evidence="1 2">
    <name type="scientific">Meloidogyne enterolobii</name>
    <name type="common">Root-knot nematode worm</name>
    <name type="synonym">Meloidogyne mayaguensis</name>
    <dbReference type="NCBI Taxonomy" id="390850"/>
    <lineage>
        <taxon>Eukaryota</taxon>
        <taxon>Metazoa</taxon>
        <taxon>Ecdysozoa</taxon>
        <taxon>Nematoda</taxon>
        <taxon>Chromadorea</taxon>
        <taxon>Rhabditida</taxon>
        <taxon>Tylenchina</taxon>
        <taxon>Tylenchomorpha</taxon>
        <taxon>Tylenchoidea</taxon>
        <taxon>Meloidogynidae</taxon>
        <taxon>Meloidogyninae</taxon>
        <taxon>Meloidogyne</taxon>
    </lineage>
</organism>
<accession>A0ACB1AA73</accession>
<dbReference type="EMBL" id="CAVMJV010000068">
    <property type="protein sequence ID" value="CAK5087896.1"/>
    <property type="molecule type" value="Genomic_DNA"/>
</dbReference>
<dbReference type="Proteomes" id="UP001497535">
    <property type="component" value="Unassembled WGS sequence"/>
</dbReference>
<proteinExistence type="predicted"/>
<keyword evidence="2" id="KW-1185">Reference proteome</keyword>
<protein>
    <submittedName>
        <fullName evidence="1">Uncharacterized protein</fullName>
    </submittedName>
</protein>
<reference evidence="1" key="1">
    <citation type="submission" date="2023-11" db="EMBL/GenBank/DDBJ databases">
        <authorList>
            <person name="Poullet M."/>
        </authorList>
    </citation>
    <scope>NUCLEOTIDE SEQUENCE</scope>
    <source>
        <strain evidence="1">E1834</strain>
    </source>
</reference>